<protein>
    <submittedName>
        <fullName evidence="1">Uncharacterized protein</fullName>
    </submittedName>
</protein>
<name>A0A5B7E0A6_PORTR</name>
<dbReference type="EMBL" id="VSRR010001659">
    <property type="protein sequence ID" value="MPC26839.1"/>
    <property type="molecule type" value="Genomic_DNA"/>
</dbReference>
<proteinExistence type="predicted"/>
<dbReference type="AlphaFoldDB" id="A0A5B7E0A6"/>
<evidence type="ECO:0000313" key="2">
    <source>
        <dbReference type="Proteomes" id="UP000324222"/>
    </source>
</evidence>
<accession>A0A5B7E0A6</accession>
<dbReference type="Proteomes" id="UP000324222">
    <property type="component" value="Unassembled WGS sequence"/>
</dbReference>
<organism evidence="1 2">
    <name type="scientific">Portunus trituberculatus</name>
    <name type="common">Swimming crab</name>
    <name type="synonym">Neptunus trituberculatus</name>
    <dbReference type="NCBI Taxonomy" id="210409"/>
    <lineage>
        <taxon>Eukaryota</taxon>
        <taxon>Metazoa</taxon>
        <taxon>Ecdysozoa</taxon>
        <taxon>Arthropoda</taxon>
        <taxon>Crustacea</taxon>
        <taxon>Multicrustacea</taxon>
        <taxon>Malacostraca</taxon>
        <taxon>Eumalacostraca</taxon>
        <taxon>Eucarida</taxon>
        <taxon>Decapoda</taxon>
        <taxon>Pleocyemata</taxon>
        <taxon>Brachyura</taxon>
        <taxon>Eubrachyura</taxon>
        <taxon>Portunoidea</taxon>
        <taxon>Portunidae</taxon>
        <taxon>Portuninae</taxon>
        <taxon>Portunus</taxon>
    </lineage>
</organism>
<gene>
    <name evidence="1" type="ORF">E2C01_019990</name>
</gene>
<sequence length="72" mass="8233">MSKRQGLSEEAVHELLHEVTMELEDHVTMPIEMPIMWRLLSTDPFFKTLDPSTNGNKFGVFSSTLWKANGPE</sequence>
<comment type="caution">
    <text evidence="1">The sequence shown here is derived from an EMBL/GenBank/DDBJ whole genome shotgun (WGS) entry which is preliminary data.</text>
</comment>
<keyword evidence="2" id="KW-1185">Reference proteome</keyword>
<reference evidence="1 2" key="1">
    <citation type="submission" date="2019-05" db="EMBL/GenBank/DDBJ databases">
        <title>Another draft genome of Portunus trituberculatus and its Hox gene families provides insights of decapod evolution.</title>
        <authorList>
            <person name="Jeong J.-H."/>
            <person name="Song I."/>
            <person name="Kim S."/>
            <person name="Choi T."/>
            <person name="Kim D."/>
            <person name="Ryu S."/>
            <person name="Kim W."/>
        </authorList>
    </citation>
    <scope>NUCLEOTIDE SEQUENCE [LARGE SCALE GENOMIC DNA]</scope>
    <source>
        <tissue evidence="1">Muscle</tissue>
    </source>
</reference>
<evidence type="ECO:0000313" key="1">
    <source>
        <dbReference type="EMBL" id="MPC26839.1"/>
    </source>
</evidence>